<dbReference type="RefSeq" id="XP_033459766.1">
    <property type="nucleotide sequence ID" value="XM_033606430.1"/>
</dbReference>
<evidence type="ECO:0000259" key="3">
    <source>
        <dbReference type="Pfam" id="PF04982"/>
    </source>
</evidence>
<reference evidence="5" key="2">
    <citation type="submission" date="2020-04" db="EMBL/GenBank/DDBJ databases">
        <authorList>
            <consortium name="NCBI Genome Project"/>
        </authorList>
    </citation>
    <scope>NUCLEOTIDE SEQUENCE</scope>
    <source>
        <strain evidence="5">CBS 342.82</strain>
    </source>
</reference>
<feature type="domain" description="HPP transmembrane region" evidence="3">
    <location>
        <begin position="55"/>
        <end position="218"/>
    </location>
</feature>
<organism evidence="5">
    <name type="scientific">Dissoconium aciculare CBS 342.82</name>
    <dbReference type="NCBI Taxonomy" id="1314786"/>
    <lineage>
        <taxon>Eukaryota</taxon>
        <taxon>Fungi</taxon>
        <taxon>Dikarya</taxon>
        <taxon>Ascomycota</taxon>
        <taxon>Pezizomycotina</taxon>
        <taxon>Dothideomycetes</taxon>
        <taxon>Dothideomycetidae</taxon>
        <taxon>Mycosphaerellales</taxon>
        <taxon>Dissoconiaceae</taxon>
        <taxon>Dissoconium</taxon>
    </lineage>
</organism>
<proteinExistence type="predicted"/>
<keyword evidence="2" id="KW-1133">Transmembrane helix</keyword>
<feature type="transmembrane region" description="Helical" evidence="2">
    <location>
        <begin position="146"/>
        <end position="168"/>
    </location>
</feature>
<feature type="compositionally biased region" description="Basic and acidic residues" evidence="1">
    <location>
        <begin position="233"/>
        <end position="249"/>
    </location>
</feature>
<dbReference type="Pfam" id="PF04982">
    <property type="entry name" value="TM_HPP"/>
    <property type="match status" value="1"/>
</dbReference>
<dbReference type="OrthoDB" id="2016548at2759"/>
<keyword evidence="2" id="KW-0472">Membrane</keyword>
<gene>
    <name evidence="5" type="ORF">K489DRAFT_388657</name>
</gene>
<feature type="transmembrane region" description="Helical" evidence="2">
    <location>
        <begin position="120"/>
        <end position="139"/>
    </location>
</feature>
<feature type="transmembrane region" description="Helical" evidence="2">
    <location>
        <begin position="55"/>
        <end position="75"/>
    </location>
</feature>
<dbReference type="PANTHER" id="PTHR33741">
    <property type="entry name" value="TRANSMEMBRANE PROTEIN DDB_G0269096-RELATED"/>
    <property type="match status" value="1"/>
</dbReference>
<feature type="compositionally biased region" description="Polar residues" evidence="1">
    <location>
        <begin position="255"/>
        <end position="265"/>
    </location>
</feature>
<dbReference type="GeneID" id="54364230"/>
<sequence length="324" mass="35817">MASSQSDKLSYQLLHFNIDRYLNPWIPRNRLNNLPKPISKFLGYRSEKTEEIPPALQWPFMFLATVAGLCLVAGINNYAAGFGPRMGVWSGPTIIASFGASAVLDFNAIRTPFSQPRNSIVGNTLSALIGVCIAKLFMLNPAFEEINWVAGAVACACASLLMSITNTVHPPGGATAVLAATNVDVIRMGWRFIPVVLLGSSLLVTVALIFNNILRQYPVFWWTPEKCGAPLRREQREEKEQQQQDKAAEEGNAQPRRSNSTASSDRTLHTDLQRNKTNETVPSPNDIRIHAHGIQVPSHLQLSEEETALLERLRQRLPGAHISQ</sequence>
<evidence type="ECO:0000313" key="5">
    <source>
        <dbReference type="RefSeq" id="XP_033459766.1"/>
    </source>
</evidence>
<accession>A0A6J3M3Y4</accession>
<evidence type="ECO:0000256" key="1">
    <source>
        <dbReference type="SAM" id="MobiDB-lite"/>
    </source>
</evidence>
<dbReference type="AlphaFoldDB" id="A0A6J3M3Y4"/>
<feature type="transmembrane region" description="Helical" evidence="2">
    <location>
        <begin position="188"/>
        <end position="210"/>
    </location>
</feature>
<reference evidence="5" key="1">
    <citation type="submission" date="2020-01" db="EMBL/GenBank/DDBJ databases">
        <authorList>
            <consortium name="DOE Joint Genome Institute"/>
            <person name="Haridas S."/>
            <person name="Albert R."/>
            <person name="Binder M."/>
            <person name="Bloem J."/>
            <person name="Labutti K."/>
            <person name="Salamov A."/>
            <person name="Andreopoulos B."/>
            <person name="Baker S.E."/>
            <person name="Barry K."/>
            <person name="Bills G."/>
            <person name="Bluhm B.H."/>
            <person name="Cannon C."/>
            <person name="Castanera R."/>
            <person name="Culley D.E."/>
            <person name="Daum C."/>
            <person name="Ezra D."/>
            <person name="Gonzalez J.B."/>
            <person name="Henrissat B."/>
            <person name="Kuo A."/>
            <person name="Liang C."/>
            <person name="Lipzen A."/>
            <person name="Lutzoni F."/>
            <person name="Magnuson J."/>
            <person name="Mondo S."/>
            <person name="Nolan M."/>
            <person name="Ohm R."/>
            <person name="Pangilinan J."/>
            <person name="Park H.-J."/>
            <person name="Ramirez L."/>
            <person name="Alfaro M."/>
            <person name="Sun H."/>
            <person name="Tritt A."/>
            <person name="Yoshinaga Y."/>
            <person name="Zwiers L.-H."/>
            <person name="Turgeon B.G."/>
            <person name="Goodwin S.B."/>
            <person name="Spatafora J.W."/>
            <person name="Crous P.W."/>
            <person name="Grigoriev I.V."/>
        </authorList>
    </citation>
    <scope>NUCLEOTIDE SEQUENCE</scope>
    <source>
        <strain evidence="5">CBS 342.82</strain>
    </source>
</reference>
<dbReference type="InterPro" id="IPR058581">
    <property type="entry name" value="TM_HPP"/>
</dbReference>
<protein>
    <submittedName>
        <fullName evidence="5">HPP-domain-containing protein</fullName>
    </submittedName>
</protein>
<reference evidence="5" key="3">
    <citation type="submission" date="2025-08" db="UniProtKB">
        <authorList>
            <consortium name="RefSeq"/>
        </authorList>
    </citation>
    <scope>IDENTIFICATION</scope>
    <source>
        <strain evidence="5">CBS 342.82</strain>
    </source>
</reference>
<feature type="compositionally biased region" description="Basic and acidic residues" evidence="1">
    <location>
        <begin position="266"/>
        <end position="277"/>
    </location>
</feature>
<evidence type="ECO:0000313" key="4">
    <source>
        <dbReference type="Proteomes" id="UP000504637"/>
    </source>
</evidence>
<feature type="region of interest" description="Disordered" evidence="1">
    <location>
        <begin position="233"/>
        <end position="287"/>
    </location>
</feature>
<keyword evidence="2" id="KW-0812">Transmembrane</keyword>
<name>A0A6J3M3Y4_9PEZI</name>
<keyword evidence="4" id="KW-1185">Reference proteome</keyword>
<evidence type="ECO:0000256" key="2">
    <source>
        <dbReference type="SAM" id="Phobius"/>
    </source>
</evidence>
<dbReference type="InterPro" id="IPR007065">
    <property type="entry name" value="HPP"/>
</dbReference>
<feature type="transmembrane region" description="Helical" evidence="2">
    <location>
        <begin position="87"/>
        <end position="108"/>
    </location>
</feature>
<dbReference type="Proteomes" id="UP000504637">
    <property type="component" value="Unplaced"/>
</dbReference>
<dbReference type="PANTHER" id="PTHR33741:SF5">
    <property type="entry name" value="TRANSMEMBRANE PROTEIN DDB_G0269096-RELATED"/>
    <property type="match status" value="1"/>
</dbReference>